<sequence>MSLVQASPPRIALIVLGMHRSGTSALAGVLAQMGCDLPQDLMPSTAFNPRGHFESLQVYHLNDAILASGGSAWDDWAPFNPEWYRSPRLGEFRQRAAEVMAQEFGRSSLIVLKDPRICRLLPFWKEVLAEAGFRPLFVCTHRAPDEVAASLSRREGWPPGWGQLLWLRHVLEAEAETRQEPRLFVSYEALLSDWRATVARIGEGLGLRFPRTADAAAPAIRDFLADELRHFRSASAREGVLPPDWIRRPQEIFGRWAATGETAEDWAELDGIRAEVDRATPMLGMVARDAARASAQGRDGEEAEKAEQAMREEELALLRRAQADTEARLRHATVHLEAMTRQLSAEIEATAPAELQARERLPAVEAARAALEREVDDLRQNLRHRAAHVVELERHAGALAERAAALEQCVAALEQRVAELEQCVAELEGQGEALERQRKDATGKLAAARLQIAEMEARHAAILSSTSWKVTRPIRSAVERLHRAKQPS</sequence>
<keyword evidence="1" id="KW-0175">Coiled coil</keyword>
<dbReference type="Pfam" id="PF13469">
    <property type="entry name" value="Sulfotransfer_3"/>
    <property type="match status" value="1"/>
</dbReference>
<dbReference type="SUPFAM" id="SSF52540">
    <property type="entry name" value="P-loop containing nucleoside triphosphate hydrolases"/>
    <property type="match status" value="1"/>
</dbReference>
<keyword evidence="3" id="KW-0614">Plasmid</keyword>
<proteinExistence type="predicted"/>
<dbReference type="GeneID" id="3711812"/>
<geneLocation type="plasmid" evidence="4">
    <name>pRS241b</name>
</geneLocation>
<evidence type="ECO:0000313" key="4">
    <source>
        <dbReference type="Proteomes" id="UP000002703"/>
    </source>
</evidence>
<organism evidence="3 4">
    <name type="scientific">Cereibacter sphaeroides (strain ATCC 17023 / DSM 158 / JCM 6121 / CCUG 31486 / LMG 2827 / NBRC 12203 / NCIMB 8253 / ATH 2.4.1.)</name>
    <name type="common">Rhodobacter sphaeroides</name>
    <dbReference type="NCBI Taxonomy" id="272943"/>
    <lineage>
        <taxon>Bacteria</taxon>
        <taxon>Pseudomonadati</taxon>
        <taxon>Pseudomonadota</taxon>
        <taxon>Alphaproteobacteria</taxon>
        <taxon>Rhodobacterales</taxon>
        <taxon>Paracoccaceae</taxon>
        <taxon>Cereibacter</taxon>
    </lineage>
</organism>
<reference evidence="4" key="1">
    <citation type="submission" date="2005-09" db="EMBL/GenBank/DDBJ databases">
        <title>Complete sequence of plasmid B of Rhodobacter sphaeroides 2.4.1.</title>
        <authorList>
            <person name="Copeland A."/>
            <person name="Lucas S."/>
            <person name="Lapidus A."/>
            <person name="Barry K."/>
            <person name="Detter J.C."/>
            <person name="Glavina T."/>
            <person name="Hammon N."/>
            <person name="Israni S."/>
            <person name="Pitluck S."/>
            <person name="Richardson P."/>
            <person name="Mackenzie C."/>
            <person name="Choudhary M."/>
            <person name="Larimer F."/>
            <person name="Hauser L.J."/>
            <person name="Land M."/>
            <person name="Donohue T.J."/>
            <person name="Kaplan S."/>
        </authorList>
    </citation>
    <scope>NUCLEOTIDE SEQUENCE [LARGE SCALE GENOMIC DNA]</scope>
    <source>
        <strain evidence="4">ATCC 17023 / DSM 158 / JCM 6121 / CCUG 31486 / LMG 2827 / NBRC 12203 / NCIMB 8253 / ATH 2.4.1.</strain>
        <plasmid evidence="4">pRS241b</plasmid>
    </source>
</reference>
<dbReference type="Gene3D" id="3.40.50.300">
    <property type="entry name" value="P-loop containing nucleotide triphosphate hydrolases"/>
    <property type="match status" value="1"/>
</dbReference>
<dbReference type="Gene3D" id="1.20.5.170">
    <property type="match status" value="1"/>
</dbReference>
<dbReference type="InterPro" id="IPR027417">
    <property type="entry name" value="P-loop_NTPase"/>
</dbReference>
<feature type="compositionally biased region" description="Basic and acidic residues" evidence="2">
    <location>
        <begin position="298"/>
        <end position="311"/>
    </location>
</feature>
<evidence type="ECO:0000256" key="1">
    <source>
        <dbReference type="SAM" id="Coils"/>
    </source>
</evidence>
<protein>
    <recommendedName>
        <fullName evidence="5">Sulfotransferase family protein</fullName>
    </recommendedName>
</protein>
<evidence type="ECO:0000256" key="2">
    <source>
        <dbReference type="SAM" id="MobiDB-lite"/>
    </source>
</evidence>
<name>Q3IVF5_CERS4</name>
<dbReference type="EnsemblBacteria" id="ABA81479">
    <property type="protein sequence ID" value="ABA81479"/>
    <property type="gene ID" value="RSP_3985"/>
</dbReference>
<keyword evidence="4" id="KW-1185">Reference proteome</keyword>
<evidence type="ECO:0008006" key="5">
    <source>
        <dbReference type="Google" id="ProtNLM"/>
    </source>
</evidence>
<dbReference type="RefSeq" id="WP_011331299.1">
    <property type="nucleotide sequence ID" value="NC_007488.2"/>
</dbReference>
<dbReference type="KEGG" id="rsp:RSP_3985"/>
<dbReference type="eggNOG" id="COG3551">
    <property type="taxonomic scope" value="Bacteria"/>
</dbReference>
<dbReference type="PATRIC" id="fig|272943.9.peg.58"/>
<accession>Q3IVF5</accession>
<dbReference type="PIRSF" id="PIRSF029407">
    <property type="entry name" value="UCP029407"/>
    <property type="match status" value="1"/>
</dbReference>
<feature type="coiled-coil region" evidence="1">
    <location>
        <begin position="361"/>
        <end position="458"/>
    </location>
</feature>
<feature type="region of interest" description="Disordered" evidence="2">
    <location>
        <begin position="292"/>
        <end position="311"/>
    </location>
</feature>
<dbReference type="Proteomes" id="UP000002703">
    <property type="component" value="Plasmid B"/>
</dbReference>
<dbReference type="PhylomeDB" id="Q3IVF5"/>
<dbReference type="OrthoDB" id="7210452at2"/>
<evidence type="ECO:0000313" key="3">
    <source>
        <dbReference type="EMBL" id="ABA81479.1"/>
    </source>
</evidence>
<dbReference type="InterPro" id="IPR014556">
    <property type="entry name" value="UCP029407"/>
</dbReference>
<dbReference type="EMBL" id="CP000145">
    <property type="protein sequence ID" value="ABA81479.1"/>
    <property type="molecule type" value="Genomic_DNA"/>
</dbReference>
<dbReference type="AlphaFoldDB" id="Q3IVF5"/>
<gene>
    <name evidence="3" type="ORF">RSP_3985</name>
</gene>